<reference evidence="6" key="2">
    <citation type="submission" date="2015-02" db="EMBL/GenBank/DDBJ databases">
        <authorList>
            <person name="Chooi Y.-H."/>
        </authorList>
    </citation>
    <scope>NUCLEOTIDE SEQUENCE</scope>
    <source>
        <tissue evidence="6">Seedling</tissue>
    </source>
</reference>
<evidence type="ECO:0000313" key="6">
    <source>
        <dbReference type="EMBL" id="KOM38840.1"/>
    </source>
</evidence>
<dbReference type="STRING" id="3914.A0A0L9U7N9"/>
<evidence type="ECO:0000256" key="2">
    <source>
        <dbReference type="ARBA" id="ARBA00023015"/>
    </source>
</evidence>
<sequence length="394" mass="44685">MYQCSSQMYGTDWEYMGISNLAKVVGSDQILEPKSSPFNIVTTPLQIQTPQGFCATATKGLVSFQAQQHAHHQHQIEVPAWCFDSNMLNICQASGDNFTTKQDPPSSQFTSSLCPVAESFLSSSTGADCPSSSEKYCKITSYSEKHSSMQPDGMPYYDHFSQEEDKLLRDDAATDERPLEISFQRNQLESCTKPQKQAPHRLCGVACVTSSNSASRRGKRRIKWTDDLHEPFMMIVNSLGGPEKAKPKAILDMMKSDLLSISHVKSHLQKCRSTINMHKALQGKLLLSLPWCYITVMHIPSEIPQNIFLLNCTIEKSEEGQRMDGVAELQVKIHMQIEESRQLQLEVRRNICQQLEMQRNLQMLIQQQSQQLKVMFDYQKKKPKLDTELEATVP</sequence>
<dbReference type="InterPro" id="IPR046955">
    <property type="entry name" value="PHR1-like"/>
</dbReference>
<dbReference type="PANTHER" id="PTHR31499:SF48">
    <property type="entry name" value="MYB-LIKE TRANSCRIPTION FACTOR FAMILY PROTEIN"/>
    <property type="match status" value="1"/>
</dbReference>
<name>A0A0L9U7N9_PHAAN</name>
<reference evidence="5 8" key="3">
    <citation type="submission" date="2020-05" db="EMBL/GenBank/DDBJ databases">
        <title>Vigna angularis (adzuki bean) Var. LongXiaoDou No. 4 denovo assembly.</title>
        <authorList>
            <person name="Xiang H."/>
        </authorList>
    </citation>
    <scope>NUCLEOTIDE SEQUENCE [LARGE SCALE GENOMIC DNA]</scope>
    <source>
        <tissue evidence="5">Leaf</tissue>
    </source>
</reference>
<dbReference type="Proteomes" id="UP000053144">
    <property type="component" value="Chromosome 3"/>
</dbReference>
<protein>
    <recommendedName>
        <fullName evidence="9">HTH myb-type domain-containing protein</fullName>
    </recommendedName>
</protein>
<keyword evidence="4" id="KW-0539">Nucleus</keyword>
<gene>
    <name evidence="5" type="ORF">HKW66_Vig0049540</name>
    <name evidence="6" type="ORF">LR48_Vigan03g222200</name>
</gene>
<dbReference type="NCBIfam" id="TIGR01557">
    <property type="entry name" value="myb_SHAQKYF"/>
    <property type="match status" value="1"/>
</dbReference>
<evidence type="ECO:0000313" key="7">
    <source>
        <dbReference type="Proteomes" id="UP000053144"/>
    </source>
</evidence>
<dbReference type="Gene3D" id="1.10.10.60">
    <property type="entry name" value="Homeodomain-like"/>
    <property type="match status" value="1"/>
</dbReference>
<evidence type="ECO:0008006" key="9">
    <source>
        <dbReference type="Google" id="ProtNLM"/>
    </source>
</evidence>
<dbReference type="Gramene" id="KOM38840">
    <property type="protein sequence ID" value="KOM38840"/>
    <property type="gene ID" value="LR48_Vigan03g222200"/>
</dbReference>
<dbReference type="Proteomes" id="UP000743370">
    <property type="component" value="Unassembled WGS sequence"/>
</dbReference>
<dbReference type="InterPro" id="IPR006447">
    <property type="entry name" value="Myb_dom_plants"/>
</dbReference>
<comment type="subcellular location">
    <subcellularLocation>
        <location evidence="1">Nucleus</location>
    </subcellularLocation>
</comment>
<dbReference type="EMBL" id="JABFOF010000002">
    <property type="protein sequence ID" value="KAG2405699.1"/>
    <property type="molecule type" value="Genomic_DNA"/>
</dbReference>
<dbReference type="GO" id="GO:0003700">
    <property type="term" value="F:DNA-binding transcription factor activity"/>
    <property type="evidence" value="ECO:0007669"/>
    <property type="project" value="InterPro"/>
</dbReference>
<dbReference type="GO" id="GO:0005634">
    <property type="term" value="C:nucleus"/>
    <property type="evidence" value="ECO:0007669"/>
    <property type="project" value="UniProtKB-SubCell"/>
</dbReference>
<keyword evidence="3" id="KW-0804">Transcription</keyword>
<dbReference type="SUPFAM" id="SSF46689">
    <property type="entry name" value="Homeodomain-like"/>
    <property type="match status" value="1"/>
</dbReference>
<dbReference type="InterPro" id="IPR009057">
    <property type="entry name" value="Homeodomain-like_sf"/>
</dbReference>
<reference evidence="7" key="1">
    <citation type="journal article" date="2015" name="Proc. Natl. Acad. Sci. U.S.A.">
        <title>Genome sequencing of adzuki bean (Vigna angularis) provides insight into high starch and low fat accumulation and domestication.</title>
        <authorList>
            <person name="Yang K."/>
            <person name="Tian Z."/>
            <person name="Chen C."/>
            <person name="Luo L."/>
            <person name="Zhao B."/>
            <person name="Wang Z."/>
            <person name="Yu L."/>
            <person name="Li Y."/>
            <person name="Sun Y."/>
            <person name="Li W."/>
            <person name="Chen Y."/>
            <person name="Li Y."/>
            <person name="Zhang Y."/>
            <person name="Ai D."/>
            <person name="Zhao J."/>
            <person name="Shang C."/>
            <person name="Ma Y."/>
            <person name="Wu B."/>
            <person name="Wang M."/>
            <person name="Gao L."/>
            <person name="Sun D."/>
            <person name="Zhang P."/>
            <person name="Guo F."/>
            <person name="Wang W."/>
            <person name="Li Y."/>
            <person name="Wang J."/>
            <person name="Varshney R.K."/>
            <person name="Wang J."/>
            <person name="Ling H.Q."/>
            <person name="Wan P."/>
        </authorList>
    </citation>
    <scope>NUCLEOTIDE SEQUENCE</scope>
    <source>
        <strain evidence="7">cv. Jingnong 6</strain>
    </source>
</reference>
<dbReference type="EMBL" id="CM003373">
    <property type="protein sequence ID" value="KOM38840.1"/>
    <property type="molecule type" value="Genomic_DNA"/>
</dbReference>
<accession>A0A0L9U7N9</accession>
<evidence type="ECO:0000313" key="8">
    <source>
        <dbReference type="Proteomes" id="UP000743370"/>
    </source>
</evidence>
<evidence type="ECO:0000256" key="3">
    <source>
        <dbReference type="ARBA" id="ARBA00023163"/>
    </source>
</evidence>
<evidence type="ECO:0000256" key="1">
    <source>
        <dbReference type="ARBA" id="ARBA00004123"/>
    </source>
</evidence>
<evidence type="ECO:0000256" key="4">
    <source>
        <dbReference type="ARBA" id="ARBA00023242"/>
    </source>
</evidence>
<proteinExistence type="predicted"/>
<dbReference type="OMA" id="YSSQMYG"/>
<evidence type="ECO:0000313" key="5">
    <source>
        <dbReference type="EMBL" id="KAG2405699.1"/>
    </source>
</evidence>
<keyword evidence="2" id="KW-0805">Transcription regulation</keyword>
<dbReference type="PANTHER" id="PTHR31499">
    <property type="entry name" value="MYB FAMILY TRANSCRIPTION FACTOR PHL11"/>
    <property type="match status" value="1"/>
</dbReference>
<dbReference type="GO" id="GO:0003677">
    <property type="term" value="F:DNA binding"/>
    <property type="evidence" value="ECO:0007669"/>
    <property type="project" value="InterPro"/>
</dbReference>
<organism evidence="6 7">
    <name type="scientific">Phaseolus angularis</name>
    <name type="common">Azuki bean</name>
    <name type="synonym">Vigna angularis</name>
    <dbReference type="NCBI Taxonomy" id="3914"/>
    <lineage>
        <taxon>Eukaryota</taxon>
        <taxon>Viridiplantae</taxon>
        <taxon>Streptophyta</taxon>
        <taxon>Embryophyta</taxon>
        <taxon>Tracheophyta</taxon>
        <taxon>Spermatophyta</taxon>
        <taxon>Magnoliopsida</taxon>
        <taxon>eudicotyledons</taxon>
        <taxon>Gunneridae</taxon>
        <taxon>Pentapetalae</taxon>
        <taxon>rosids</taxon>
        <taxon>fabids</taxon>
        <taxon>Fabales</taxon>
        <taxon>Fabaceae</taxon>
        <taxon>Papilionoideae</taxon>
        <taxon>50 kb inversion clade</taxon>
        <taxon>NPAAA clade</taxon>
        <taxon>indigoferoid/millettioid clade</taxon>
        <taxon>Phaseoleae</taxon>
        <taxon>Vigna</taxon>
    </lineage>
</organism>
<dbReference type="AlphaFoldDB" id="A0A0L9U7N9"/>